<evidence type="ECO:0000313" key="1">
    <source>
        <dbReference type="EMBL" id="KAI0067966.1"/>
    </source>
</evidence>
<dbReference type="Proteomes" id="UP000814140">
    <property type="component" value="Unassembled WGS sequence"/>
</dbReference>
<proteinExistence type="predicted"/>
<dbReference type="EMBL" id="MU277189">
    <property type="protein sequence ID" value="KAI0067966.1"/>
    <property type="molecule type" value="Genomic_DNA"/>
</dbReference>
<evidence type="ECO:0000313" key="2">
    <source>
        <dbReference type="Proteomes" id="UP000814140"/>
    </source>
</evidence>
<reference evidence="1" key="1">
    <citation type="submission" date="2021-03" db="EMBL/GenBank/DDBJ databases">
        <authorList>
            <consortium name="DOE Joint Genome Institute"/>
            <person name="Ahrendt S."/>
            <person name="Looney B.P."/>
            <person name="Miyauchi S."/>
            <person name="Morin E."/>
            <person name="Drula E."/>
            <person name="Courty P.E."/>
            <person name="Chicoki N."/>
            <person name="Fauchery L."/>
            <person name="Kohler A."/>
            <person name="Kuo A."/>
            <person name="Labutti K."/>
            <person name="Pangilinan J."/>
            <person name="Lipzen A."/>
            <person name="Riley R."/>
            <person name="Andreopoulos W."/>
            <person name="He G."/>
            <person name="Johnson J."/>
            <person name="Barry K.W."/>
            <person name="Grigoriev I.V."/>
            <person name="Nagy L."/>
            <person name="Hibbett D."/>
            <person name="Henrissat B."/>
            <person name="Matheny P.B."/>
            <person name="Labbe J."/>
            <person name="Martin F."/>
        </authorList>
    </citation>
    <scope>NUCLEOTIDE SEQUENCE</scope>
    <source>
        <strain evidence="1">HHB10654</strain>
    </source>
</reference>
<keyword evidence="2" id="KW-1185">Reference proteome</keyword>
<comment type="caution">
    <text evidence="1">The sequence shown here is derived from an EMBL/GenBank/DDBJ whole genome shotgun (WGS) entry which is preliminary data.</text>
</comment>
<name>A0ACB8THN8_9AGAM</name>
<accession>A0ACB8THN8</accession>
<reference evidence="1" key="2">
    <citation type="journal article" date="2022" name="New Phytol.">
        <title>Evolutionary transition to the ectomycorrhizal habit in the genomes of a hyperdiverse lineage of mushroom-forming fungi.</title>
        <authorList>
            <person name="Looney B."/>
            <person name="Miyauchi S."/>
            <person name="Morin E."/>
            <person name="Drula E."/>
            <person name="Courty P.E."/>
            <person name="Kohler A."/>
            <person name="Kuo A."/>
            <person name="LaButti K."/>
            <person name="Pangilinan J."/>
            <person name="Lipzen A."/>
            <person name="Riley R."/>
            <person name="Andreopoulos W."/>
            <person name="He G."/>
            <person name="Johnson J."/>
            <person name="Nolan M."/>
            <person name="Tritt A."/>
            <person name="Barry K.W."/>
            <person name="Grigoriev I.V."/>
            <person name="Nagy L.G."/>
            <person name="Hibbett D."/>
            <person name="Henrissat B."/>
            <person name="Matheny P.B."/>
            <person name="Labbe J."/>
            <person name="Martin F.M."/>
        </authorList>
    </citation>
    <scope>NUCLEOTIDE SEQUENCE</scope>
    <source>
        <strain evidence="1">HHB10654</strain>
    </source>
</reference>
<sequence length="320" mass="35533">MLLRRRSETLRIDVQRCRRHHQRRALSDCGSNHFCSVDQYSSDRRRARMRVLAIVDWSLVYSCIRTAPCRQTPKQNSIYKLPSRKPRRPPAKPVLTRDLAPLPSPPPQPPAEPYDVNSTLMLRSSQPPPHIHRYQHQCISPQGAKSRGNHDKSGGTPGASPNTTLIQLGKFSPVPSPLPTAEPPGPRSTAAPARAAPRRGLARSIHALYPQTLPSLNALQRALGPHNTPHRQVVNHSLCAAYLDDDTIAAVIEVPICTRDAFAPKRQWGPSTQRENVCTRPGSGACEVATIRRARPWYERLGGPDQRDRGISGSECKLEC</sequence>
<protein>
    <submittedName>
        <fullName evidence="1">Uncharacterized protein</fullName>
    </submittedName>
</protein>
<organism evidence="1 2">
    <name type="scientific">Artomyces pyxidatus</name>
    <dbReference type="NCBI Taxonomy" id="48021"/>
    <lineage>
        <taxon>Eukaryota</taxon>
        <taxon>Fungi</taxon>
        <taxon>Dikarya</taxon>
        <taxon>Basidiomycota</taxon>
        <taxon>Agaricomycotina</taxon>
        <taxon>Agaricomycetes</taxon>
        <taxon>Russulales</taxon>
        <taxon>Auriscalpiaceae</taxon>
        <taxon>Artomyces</taxon>
    </lineage>
</organism>
<gene>
    <name evidence="1" type="ORF">BV25DRAFT_895916</name>
</gene>